<accession>A0A239HSV5</accession>
<evidence type="ECO:0000256" key="2">
    <source>
        <dbReference type="SAM" id="Phobius"/>
    </source>
</evidence>
<dbReference type="AlphaFoldDB" id="A0A239HSV5"/>
<keyword evidence="2" id="KW-1133">Transmembrane helix</keyword>
<feature type="compositionally biased region" description="Gly residues" evidence="1">
    <location>
        <begin position="297"/>
        <end position="311"/>
    </location>
</feature>
<feature type="domain" description="TPM" evidence="4">
    <location>
        <begin position="38"/>
        <end position="159"/>
    </location>
</feature>
<keyword evidence="3" id="KW-0732">Signal</keyword>
<feature type="signal peptide" evidence="3">
    <location>
        <begin position="1"/>
        <end position="26"/>
    </location>
</feature>
<feature type="region of interest" description="Disordered" evidence="1">
    <location>
        <begin position="274"/>
        <end position="311"/>
    </location>
</feature>
<dbReference type="OrthoDB" id="9810918at2"/>
<proteinExistence type="predicted"/>
<keyword evidence="6" id="KW-1185">Reference proteome</keyword>
<dbReference type="RefSeq" id="WP_089298263.1">
    <property type="nucleotide sequence ID" value="NZ_BOMU01000104.1"/>
</dbReference>
<dbReference type="PANTHER" id="PTHR30373:SF2">
    <property type="entry name" value="UPF0603 PROTEIN YGCG"/>
    <property type="match status" value="1"/>
</dbReference>
<evidence type="ECO:0000259" key="4">
    <source>
        <dbReference type="Pfam" id="PF04536"/>
    </source>
</evidence>
<gene>
    <name evidence="5" type="ORF">SAMN06264365_1265</name>
</gene>
<dbReference type="InterPro" id="IPR007621">
    <property type="entry name" value="TPM_dom"/>
</dbReference>
<protein>
    <recommendedName>
        <fullName evidence="4">TPM domain-containing protein</fullName>
    </recommendedName>
</protein>
<dbReference type="Gene3D" id="3.10.310.50">
    <property type="match status" value="1"/>
</dbReference>
<feature type="compositionally biased region" description="Low complexity" evidence="1">
    <location>
        <begin position="230"/>
        <end position="243"/>
    </location>
</feature>
<feature type="chain" id="PRO_5012941187" description="TPM domain-containing protein" evidence="3">
    <location>
        <begin position="27"/>
        <end position="311"/>
    </location>
</feature>
<feature type="compositionally biased region" description="Low complexity" evidence="1">
    <location>
        <begin position="274"/>
        <end position="296"/>
    </location>
</feature>
<feature type="region of interest" description="Disordered" evidence="1">
    <location>
        <begin position="230"/>
        <end position="261"/>
    </location>
</feature>
<reference evidence="5 6" key="1">
    <citation type="submission" date="2017-06" db="EMBL/GenBank/DDBJ databases">
        <authorList>
            <person name="Kim H.J."/>
            <person name="Triplett B.A."/>
        </authorList>
    </citation>
    <scope>NUCLEOTIDE SEQUENCE [LARGE SCALE GENOMIC DNA]</scope>
    <source>
        <strain evidence="5 6">DSM 43151</strain>
    </source>
</reference>
<feature type="compositionally biased region" description="Basic and acidic residues" evidence="1">
    <location>
        <begin position="244"/>
        <end position="258"/>
    </location>
</feature>
<evidence type="ECO:0000313" key="6">
    <source>
        <dbReference type="Proteomes" id="UP000198415"/>
    </source>
</evidence>
<evidence type="ECO:0000256" key="3">
    <source>
        <dbReference type="SAM" id="SignalP"/>
    </source>
</evidence>
<dbReference type="Proteomes" id="UP000198415">
    <property type="component" value="Unassembled WGS sequence"/>
</dbReference>
<organism evidence="5 6">
    <name type="scientific">Actinoplanes regularis</name>
    <dbReference type="NCBI Taxonomy" id="52697"/>
    <lineage>
        <taxon>Bacteria</taxon>
        <taxon>Bacillati</taxon>
        <taxon>Actinomycetota</taxon>
        <taxon>Actinomycetes</taxon>
        <taxon>Micromonosporales</taxon>
        <taxon>Micromonosporaceae</taxon>
        <taxon>Actinoplanes</taxon>
    </lineage>
</organism>
<dbReference type="Pfam" id="PF04536">
    <property type="entry name" value="TPM_phosphatase"/>
    <property type="match status" value="1"/>
</dbReference>
<feature type="transmembrane region" description="Helical" evidence="2">
    <location>
        <begin position="207"/>
        <end position="226"/>
    </location>
</feature>
<sequence length="311" mass="31322">MTAYPRLAAAIAASALVVAVSSPALAAPAYPAPHGRCVDQVGVLGAELCDRVTGVLRADERVTTDEIAVAVVPTTGDATIEEWSTGLFNRWRVGKAGKNNGVLLVVAVDDHKVRLETGTGMARRLDDTAAAGIVDDVITPELADERYADGILRGLDEVRRHIGHKIATGAELAGLAPAEAGGTDLAGTEDISLYDDEVSGGSGAPSWLPVAGLALVGLIGIGLLSARSRRAPAPAGAKGPRVRGWADHPHHPADRSHAADGAAASAGFLAASTYDSFSSSGSSSSDSSSSSSSSSDFGGGFSDGGGGSGSW</sequence>
<evidence type="ECO:0000313" key="5">
    <source>
        <dbReference type="EMBL" id="SNS84301.1"/>
    </source>
</evidence>
<evidence type="ECO:0000256" key="1">
    <source>
        <dbReference type="SAM" id="MobiDB-lite"/>
    </source>
</evidence>
<dbReference type="EMBL" id="FZNR01000026">
    <property type="protein sequence ID" value="SNS84301.1"/>
    <property type="molecule type" value="Genomic_DNA"/>
</dbReference>
<name>A0A239HSV5_9ACTN</name>
<dbReference type="PANTHER" id="PTHR30373">
    <property type="entry name" value="UPF0603 PROTEIN YGCG"/>
    <property type="match status" value="1"/>
</dbReference>
<keyword evidence="2" id="KW-0812">Transmembrane</keyword>
<keyword evidence="2" id="KW-0472">Membrane</keyword>